<dbReference type="Pfam" id="PF04167">
    <property type="entry name" value="DUF402"/>
    <property type="match status" value="1"/>
</dbReference>
<evidence type="ECO:0000313" key="2">
    <source>
        <dbReference type="EMBL" id="TDW18689.1"/>
    </source>
</evidence>
<evidence type="ECO:0000259" key="1">
    <source>
        <dbReference type="Pfam" id="PF04167"/>
    </source>
</evidence>
<protein>
    <recommendedName>
        <fullName evidence="1">DUF402 domain-containing protein</fullName>
    </recommendedName>
</protein>
<dbReference type="Proteomes" id="UP000295447">
    <property type="component" value="Unassembled WGS sequence"/>
</dbReference>
<evidence type="ECO:0000313" key="3">
    <source>
        <dbReference type="Proteomes" id="UP000295447"/>
    </source>
</evidence>
<comment type="caution">
    <text evidence="2">The sequence shown here is derived from an EMBL/GenBank/DDBJ whole genome shotgun (WGS) entry which is preliminary data.</text>
</comment>
<dbReference type="InterPro" id="IPR007295">
    <property type="entry name" value="DUF402"/>
</dbReference>
<dbReference type="AlphaFoldDB" id="A0A4R7ZLI6"/>
<feature type="domain" description="DUF402" evidence="1">
    <location>
        <begin position="34"/>
        <end position="104"/>
    </location>
</feature>
<gene>
    <name evidence="2" type="ORF">EV650_5285</name>
</gene>
<accession>A0A4R7ZLI6</accession>
<dbReference type="Gene3D" id="2.40.380.10">
    <property type="entry name" value="FomD-like"/>
    <property type="match status" value="1"/>
</dbReference>
<dbReference type="EMBL" id="SODF01000002">
    <property type="protein sequence ID" value="TDW18689.1"/>
    <property type="molecule type" value="Genomic_DNA"/>
</dbReference>
<name>A0A4R7ZLI6_9ACTN</name>
<reference evidence="2 3" key="1">
    <citation type="submission" date="2019-03" db="EMBL/GenBank/DDBJ databases">
        <title>Genomic Encyclopedia of Type Strains, Phase III (KMG-III): the genomes of soil and plant-associated and newly described type strains.</title>
        <authorList>
            <person name="Whitman W."/>
        </authorList>
    </citation>
    <scope>NUCLEOTIDE SEQUENCE [LARGE SCALE GENOMIC DNA]</scope>
    <source>
        <strain evidence="2 3">VKM Ac-2570</strain>
    </source>
</reference>
<sequence>MAGRPTVDRSYLLLDEGVQLTKPAVFEGAIEGWWYVDLVEIEHTDAGLVVHDVYVDFLIPPAVDRYQLLDLDELADAVRDGQLTPAQCATVLDNTQQFINRYLRRAEEGPIGPQYEFPPAGVTTLESLPSFLD</sequence>
<dbReference type="SUPFAM" id="SSF159234">
    <property type="entry name" value="FomD-like"/>
    <property type="match status" value="1"/>
</dbReference>
<organism evidence="2 3">
    <name type="scientific">Kribbella kalugense</name>
    <dbReference type="NCBI Taxonomy" id="2512221"/>
    <lineage>
        <taxon>Bacteria</taxon>
        <taxon>Bacillati</taxon>
        <taxon>Actinomycetota</taxon>
        <taxon>Actinomycetes</taxon>
        <taxon>Propionibacteriales</taxon>
        <taxon>Kribbellaceae</taxon>
        <taxon>Kribbella</taxon>
    </lineage>
</organism>
<keyword evidence="3" id="KW-1185">Reference proteome</keyword>
<dbReference type="InterPro" id="IPR035930">
    <property type="entry name" value="FomD-like_sf"/>
</dbReference>
<proteinExistence type="predicted"/>